<feature type="compositionally biased region" description="Low complexity" evidence="1">
    <location>
        <begin position="16"/>
        <end position="27"/>
    </location>
</feature>
<dbReference type="InterPro" id="IPR040456">
    <property type="entry name" value="RNase_H2_suB"/>
</dbReference>
<evidence type="ECO:0000256" key="1">
    <source>
        <dbReference type="SAM" id="MobiDB-lite"/>
    </source>
</evidence>
<keyword evidence="4" id="KW-1185">Reference proteome</keyword>
<dbReference type="PANTHER" id="PTHR13383:SF11">
    <property type="entry name" value="RIBONUCLEASE H2 SUBUNIT B"/>
    <property type="match status" value="1"/>
</dbReference>
<dbReference type="OrthoDB" id="29098at2759"/>
<dbReference type="InterPro" id="IPR019024">
    <property type="entry name" value="RNase_H2_suB_wHTH"/>
</dbReference>
<dbReference type="GO" id="GO:0005654">
    <property type="term" value="C:nucleoplasm"/>
    <property type="evidence" value="ECO:0007669"/>
    <property type="project" value="TreeGrafter"/>
</dbReference>
<sequence length="293" mass="30686">MSKILIGKGLAPPQPSQESDQQHQQQPTAECSTPGGDCAAHRVVLLQLPCPATGAAQQFVLLPDGSCFLCSPIDPAYVLLALLDKRKQQEQQACGGSGGGPSSMFQEASSLLCLDSWPGAAALGTLAARSLPLICDVKGSGEDCYYRLTEARVAAWLRCKLDQTLAGLREAAPGSVAGLQGDGARAYALGFMGEYLSPPRLAQLAEACQLQPAGTSSATPAVRQAPTPSTAPGQPFEDASAPKDKARKVALDPKEAARRKMEEGRAEAKAVRLAKQAEGTRKISSFFAAPKKK</sequence>
<protein>
    <recommendedName>
        <fullName evidence="2">Ribonuclease H2 subunit B wHTH domain-containing protein</fullName>
    </recommendedName>
</protein>
<dbReference type="PANTHER" id="PTHR13383">
    <property type="entry name" value="RIBONUCLEASE H2 SUBUNIT B"/>
    <property type="match status" value="1"/>
</dbReference>
<accession>A0A0D2MIH1</accession>
<feature type="compositionally biased region" description="Basic and acidic residues" evidence="1">
    <location>
        <begin position="240"/>
        <end position="270"/>
    </location>
</feature>
<dbReference type="STRING" id="145388.A0A0D2MIH1"/>
<dbReference type="KEGG" id="mng:MNEG_7498"/>
<dbReference type="RefSeq" id="XP_013899486.1">
    <property type="nucleotide sequence ID" value="XM_014044032.1"/>
</dbReference>
<evidence type="ECO:0000313" key="3">
    <source>
        <dbReference type="EMBL" id="KIZ00467.1"/>
    </source>
</evidence>
<evidence type="ECO:0000259" key="2">
    <source>
        <dbReference type="Pfam" id="PF09468"/>
    </source>
</evidence>
<dbReference type="Gene3D" id="1.10.20.120">
    <property type="match status" value="1"/>
</dbReference>
<dbReference type="AlphaFoldDB" id="A0A0D2MIH1"/>
<feature type="domain" description="Ribonuclease H2 subunit B wHTH" evidence="2">
    <location>
        <begin position="78"/>
        <end position="164"/>
    </location>
</feature>
<dbReference type="EMBL" id="KK101549">
    <property type="protein sequence ID" value="KIZ00467.1"/>
    <property type="molecule type" value="Genomic_DNA"/>
</dbReference>
<feature type="region of interest" description="Disordered" evidence="1">
    <location>
        <begin position="1"/>
        <end position="33"/>
    </location>
</feature>
<name>A0A0D2MIH1_9CHLO</name>
<organism evidence="3 4">
    <name type="scientific">Monoraphidium neglectum</name>
    <dbReference type="NCBI Taxonomy" id="145388"/>
    <lineage>
        <taxon>Eukaryota</taxon>
        <taxon>Viridiplantae</taxon>
        <taxon>Chlorophyta</taxon>
        <taxon>core chlorophytes</taxon>
        <taxon>Chlorophyceae</taxon>
        <taxon>CS clade</taxon>
        <taxon>Sphaeropleales</taxon>
        <taxon>Selenastraceae</taxon>
        <taxon>Monoraphidium</taxon>
    </lineage>
</organism>
<dbReference type="GO" id="GO:0006401">
    <property type="term" value="P:RNA catabolic process"/>
    <property type="evidence" value="ECO:0007669"/>
    <property type="project" value="TreeGrafter"/>
</dbReference>
<proteinExistence type="predicted"/>
<evidence type="ECO:0000313" key="4">
    <source>
        <dbReference type="Proteomes" id="UP000054498"/>
    </source>
</evidence>
<feature type="region of interest" description="Disordered" evidence="1">
    <location>
        <begin position="215"/>
        <end position="277"/>
    </location>
</feature>
<dbReference type="Proteomes" id="UP000054498">
    <property type="component" value="Unassembled WGS sequence"/>
</dbReference>
<gene>
    <name evidence="3" type="ORF">MNEG_7498</name>
</gene>
<dbReference type="GeneID" id="25740374"/>
<dbReference type="GO" id="GO:0032299">
    <property type="term" value="C:ribonuclease H2 complex"/>
    <property type="evidence" value="ECO:0007669"/>
    <property type="project" value="InterPro"/>
</dbReference>
<reference evidence="3 4" key="1">
    <citation type="journal article" date="2013" name="BMC Genomics">
        <title>Reconstruction of the lipid metabolism for the microalga Monoraphidium neglectum from its genome sequence reveals characteristics suitable for biofuel production.</title>
        <authorList>
            <person name="Bogen C."/>
            <person name="Al-Dilaimi A."/>
            <person name="Albersmeier A."/>
            <person name="Wichmann J."/>
            <person name="Grundmann M."/>
            <person name="Rupp O."/>
            <person name="Lauersen K.J."/>
            <person name="Blifernez-Klassen O."/>
            <person name="Kalinowski J."/>
            <person name="Goesmann A."/>
            <person name="Mussgnug J.H."/>
            <person name="Kruse O."/>
        </authorList>
    </citation>
    <scope>NUCLEOTIDE SEQUENCE [LARGE SCALE GENOMIC DNA]</scope>
    <source>
        <strain evidence="3 4">SAG 48.87</strain>
    </source>
</reference>
<dbReference type="Pfam" id="PF09468">
    <property type="entry name" value="RNase_H2-Ydr279"/>
    <property type="match status" value="1"/>
</dbReference>